<reference evidence="7" key="1">
    <citation type="submission" date="2022-10" db="EMBL/GenBank/DDBJ databases">
        <title>Tapping the CABI collections for fungal endophytes: first genome assemblies for Collariella, Neodidymelliopsis, Ascochyta clinopodiicola, Didymella pomorum, Didymosphaeria variabile, Neocosmospora piperis and Neocucurbitaria cava.</title>
        <authorList>
            <person name="Hill R."/>
        </authorList>
    </citation>
    <scope>NUCLEOTIDE SEQUENCE</scope>
    <source>
        <strain evidence="7">IMI 355091</strain>
    </source>
</reference>
<dbReference type="FunFam" id="1.20.1250.20:FF:000057">
    <property type="entry name" value="MFS general substrate transporter"/>
    <property type="match status" value="1"/>
</dbReference>
<dbReference type="GO" id="GO:0016020">
    <property type="term" value="C:membrane"/>
    <property type="evidence" value="ECO:0007669"/>
    <property type="project" value="UniProtKB-SubCell"/>
</dbReference>
<gene>
    <name evidence="7" type="primary">TNA1_1</name>
    <name evidence="7" type="ORF">N0V91_002750</name>
</gene>
<keyword evidence="3 6" id="KW-0812">Transmembrane</keyword>
<feature type="transmembrane region" description="Helical" evidence="6">
    <location>
        <begin position="169"/>
        <end position="190"/>
    </location>
</feature>
<dbReference type="SUPFAM" id="SSF103473">
    <property type="entry name" value="MFS general substrate transporter"/>
    <property type="match status" value="1"/>
</dbReference>
<keyword evidence="8" id="KW-1185">Reference proteome</keyword>
<evidence type="ECO:0000256" key="6">
    <source>
        <dbReference type="SAM" id="Phobius"/>
    </source>
</evidence>
<name>A0A9W8ZKQ4_9PLEO</name>
<keyword evidence="2" id="KW-0813">Transport</keyword>
<comment type="subcellular location">
    <subcellularLocation>
        <location evidence="1">Membrane</location>
        <topology evidence="1">Multi-pass membrane protein</topology>
    </subcellularLocation>
</comment>
<feature type="transmembrane region" description="Helical" evidence="6">
    <location>
        <begin position="109"/>
        <end position="128"/>
    </location>
</feature>
<organism evidence="7 8">
    <name type="scientific">Didymella pomorum</name>
    <dbReference type="NCBI Taxonomy" id="749634"/>
    <lineage>
        <taxon>Eukaryota</taxon>
        <taxon>Fungi</taxon>
        <taxon>Dikarya</taxon>
        <taxon>Ascomycota</taxon>
        <taxon>Pezizomycotina</taxon>
        <taxon>Dothideomycetes</taxon>
        <taxon>Pleosporomycetidae</taxon>
        <taxon>Pleosporales</taxon>
        <taxon>Pleosporineae</taxon>
        <taxon>Didymellaceae</taxon>
        <taxon>Didymella</taxon>
    </lineage>
</organism>
<feature type="transmembrane region" description="Helical" evidence="6">
    <location>
        <begin position="271"/>
        <end position="291"/>
    </location>
</feature>
<evidence type="ECO:0000313" key="7">
    <source>
        <dbReference type="EMBL" id="KAJ4409393.1"/>
    </source>
</evidence>
<dbReference type="GO" id="GO:0022857">
    <property type="term" value="F:transmembrane transporter activity"/>
    <property type="evidence" value="ECO:0007669"/>
    <property type="project" value="InterPro"/>
</dbReference>
<keyword evidence="5 6" id="KW-0472">Membrane</keyword>
<dbReference type="Gene3D" id="1.20.1250.20">
    <property type="entry name" value="MFS general substrate transporter like domains"/>
    <property type="match status" value="2"/>
</dbReference>
<proteinExistence type="predicted"/>
<accession>A0A9W8ZKQ4</accession>
<evidence type="ECO:0000256" key="2">
    <source>
        <dbReference type="ARBA" id="ARBA00022448"/>
    </source>
</evidence>
<dbReference type="Pfam" id="PF07690">
    <property type="entry name" value="MFS_1"/>
    <property type="match status" value="1"/>
</dbReference>
<dbReference type="Proteomes" id="UP001140510">
    <property type="component" value="Unassembled WGS sequence"/>
</dbReference>
<dbReference type="InterPro" id="IPR036259">
    <property type="entry name" value="MFS_trans_sf"/>
</dbReference>
<dbReference type="PANTHER" id="PTHR43791">
    <property type="entry name" value="PERMEASE-RELATED"/>
    <property type="match status" value="1"/>
</dbReference>
<dbReference type="AlphaFoldDB" id="A0A9W8ZKQ4"/>
<dbReference type="PANTHER" id="PTHR43791:SF54">
    <property type="entry name" value="MAJOR FACILITATOR SUPERFAMILY (MFS) PROFILE DOMAIN-CONTAINING PROTEIN-RELATED"/>
    <property type="match status" value="1"/>
</dbReference>
<feature type="transmembrane region" description="Helical" evidence="6">
    <location>
        <begin position="367"/>
        <end position="390"/>
    </location>
</feature>
<evidence type="ECO:0000256" key="3">
    <source>
        <dbReference type="ARBA" id="ARBA00022692"/>
    </source>
</evidence>
<keyword evidence="4 6" id="KW-1133">Transmembrane helix</keyword>
<sequence>MTMDEKDAAEIAARDCDSARMGVVDIDTSKQSYVLKMDLRLIPILGCTYTILFLDRTNIANARIEGLEKGLNMPANGYNMALWIFFIPFVLIEVPSNLIMGLPRVRPNVFLGINMFLLGIVATCQGLTRSYGGLLALRFLMGIFEATLPAGAAFLINEYYTRTQMSVRYACFFCFGLLGPCISGLLAYGIRNMDGISGLEGFRWIFIIEGLVTILVSILVFVFVPDFPEKTKILSAGEREHLLQVLRQDKGSQKLDLKKVNWLKTLTDYKIWFPTLMFFCCDMTAASIASFAPTILTELGWTAARAQAMTVPIWLNGMVFQVVGAILASRTGWRFPFIFLGVLCATAGWAIQVLYSEHGEVSAALRYFSLFCMSGGTFLQMTMSTAWIIIGPNDLVLNYNGLFSGPEPEDRLPNVSAPTSAFTGMYTDPTTGSHGAIIRMGMSKQQYEMIAGVFKVATETAANCYEETFNDPSRLYTLCNVPGRVLVVLPAHKGQAIQSWLSLKLGFNGQSNYGDLDCYKTMTPMIKFWQAIVLSDAAKILGTSVDDWKEPCTQCFKESKAFDVRHWREYESEGCSYLDYAPN</sequence>
<feature type="transmembrane region" description="Helical" evidence="6">
    <location>
        <begin position="80"/>
        <end position="102"/>
    </location>
</feature>
<evidence type="ECO:0000313" key="8">
    <source>
        <dbReference type="Proteomes" id="UP001140510"/>
    </source>
</evidence>
<evidence type="ECO:0000256" key="4">
    <source>
        <dbReference type="ARBA" id="ARBA00022989"/>
    </source>
</evidence>
<protein>
    <submittedName>
        <fullName evidence="7">High-affinity nicotinic acid transporter</fullName>
    </submittedName>
</protein>
<evidence type="ECO:0000256" key="1">
    <source>
        <dbReference type="ARBA" id="ARBA00004141"/>
    </source>
</evidence>
<dbReference type="EMBL" id="JAPEVA010000012">
    <property type="protein sequence ID" value="KAJ4409393.1"/>
    <property type="molecule type" value="Genomic_DNA"/>
</dbReference>
<evidence type="ECO:0000256" key="5">
    <source>
        <dbReference type="ARBA" id="ARBA00023136"/>
    </source>
</evidence>
<feature type="transmembrane region" description="Helical" evidence="6">
    <location>
        <begin position="311"/>
        <end position="328"/>
    </location>
</feature>
<comment type="caution">
    <text evidence="7">The sequence shown here is derived from an EMBL/GenBank/DDBJ whole genome shotgun (WGS) entry which is preliminary data.</text>
</comment>
<dbReference type="InterPro" id="IPR011701">
    <property type="entry name" value="MFS"/>
</dbReference>
<feature type="transmembrane region" description="Helical" evidence="6">
    <location>
        <begin position="202"/>
        <end position="224"/>
    </location>
</feature>
<dbReference type="OrthoDB" id="310895at2759"/>
<feature type="transmembrane region" description="Helical" evidence="6">
    <location>
        <begin position="134"/>
        <end position="157"/>
    </location>
</feature>
<feature type="transmembrane region" description="Helical" evidence="6">
    <location>
        <begin position="335"/>
        <end position="355"/>
    </location>
</feature>